<feature type="signal peptide" evidence="1">
    <location>
        <begin position="1"/>
        <end position="24"/>
    </location>
</feature>
<keyword evidence="3" id="KW-1185">Reference proteome</keyword>
<comment type="caution">
    <text evidence="2">The sequence shown here is derived from an EMBL/GenBank/DDBJ whole genome shotgun (WGS) entry which is preliminary data.</text>
</comment>
<evidence type="ECO:0000256" key="1">
    <source>
        <dbReference type="SAM" id="SignalP"/>
    </source>
</evidence>
<evidence type="ECO:0000313" key="2">
    <source>
        <dbReference type="EMBL" id="TWT81629.1"/>
    </source>
</evidence>
<dbReference type="OrthoDB" id="287786at2"/>
<name>A0A5C5Z2N5_9BACT</name>
<keyword evidence="1" id="KW-0732">Signal</keyword>
<proteinExistence type="predicted"/>
<dbReference type="AlphaFoldDB" id="A0A5C5Z2N5"/>
<gene>
    <name evidence="2" type="ORF">CA13_30820</name>
</gene>
<organism evidence="2 3">
    <name type="scientific">Novipirellula herctigrandis</name>
    <dbReference type="NCBI Taxonomy" id="2527986"/>
    <lineage>
        <taxon>Bacteria</taxon>
        <taxon>Pseudomonadati</taxon>
        <taxon>Planctomycetota</taxon>
        <taxon>Planctomycetia</taxon>
        <taxon>Pirellulales</taxon>
        <taxon>Pirellulaceae</taxon>
        <taxon>Novipirellula</taxon>
    </lineage>
</organism>
<dbReference type="Proteomes" id="UP000315010">
    <property type="component" value="Unassembled WGS sequence"/>
</dbReference>
<dbReference type="EMBL" id="SJPJ01000001">
    <property type="protein sequence ID" value="TWT81629.1"/>
    <property type="molecule type" value="Genomic_DNA"/>
</dbReference>
<dbReference type="PROSITE" id="PS51257">
    <property type="entry name" value="PROKAR_LIPOPROTEIN"/>
    <property type="match status" value="1"/>
</dbReference>
<reference evidence="2 3" key="1">
    <citation type="submission" date="2019-02" db="EMBL/GenBank/DDBJ databases">
        <title>Deep-cultivation of Planctomycetes and their phenomic and genomic characterization uncovers novel biology.</title>
        <authorList>
            <person name="Wiegand S."/>
            <person name="Jogler M."/>
            <person name="Boedeker C."/>
            <person name="Pinto D."/>
            <person name="Vollmers J."/>
            <person name="Rivas-Marin E."/>
            <person name="Kohn T."/>
            <person name="Peeters S.H."/>
            <person name="Heuer A."/>
            <person name="Rast P."/>
            <person name="Oberbeckmann S."/>
            <person name="Bunk B."/>
            <person name="Jeske O."/>
            <person name="Meyerdierks A."/>
            <person name="Storesund J.E."/>
            <person name="Kallscheuer N."/>
            <person name="Luecker S."/>
            <person name="Lage O.M."/>
            <person name="Pohl T."/>
            <person name="Merkel B.J."/>
            <person name="Hornburger P."/>
            <person name="Mueller R.-W."/>
            <person name="Bruemmer F."/>
            <person name="Labrenz M."/>
            <person name="Spormann A.M."/>
            <person name="Op Den Camp H."/>
            <person name="Overmann J."/>
            <person name="Amann R."/>
            <person name="Jetten M.S.M."/>
            <person name="Mascher T."/>
            <person name="Medema M.H."/>
            <person name="Devos D.P."/>
            <person name="Kaster A.-K."/>
            <person name="Ovreas L."/>
            <person name="Rohde M."/>
            <person name="Galperin M.Y."/>
            <person name="Jogler C."/>
        </authorList>
    </citation>
    <scope>NUCLEOTIDE SEQUENCE [LARGE SCALE GENOMIC DNA]</scope>
    <source>
        <strain evidence="2 3">CA13</strain>
    </source>
</reference>
<accession>A0A5C5Z2N5</accession>
<sequence precursor="true">MNRQSNCRKLSLFAIFTLATATFVGCESQTQSPGEETSSEYLLLSEPADAKTPTELMESLAEPTMVVVAGSIDAGDLEPFEKGKATFVLSQLADEEHAQGDPDHANKCPFCKRKLESAPKVVVQFVDDSGNVLSQDARDLLGVKKGSAVVVKGTGVYEEPINMINLTADGIFVRTP</sequence>
<dbReference type="RefSeq" id="WP_146397645.1">
    <property type="nucleotide sequence ID" value="NZ_SJPJ01000001.1"/>
</dbReference>
<evidence type="ECO:0000313" key="3">
    <source>
        <dbReference type="Proteomes" id="UP000315010"/>
    </source>
</evidence>
<feature type="chain" id="PRO_5022880749" evidence="1">
    <location>
        <begin position="25"/>
        <end position="176"/>
    </location>
</feature>
<protein>
    <submittedName>
        <fullName evidence="2">Uncharacterized protein</fullName>
    </submittedName>
</protein>